<protein>
    <recommendedName>
        <fullName evidence="5">DNA-binding protein</fullName>
    </recommendedName>
</protein>
<dbReference type="EMBL" id="BAABAZ010000003">
    <property type="protein sequence ID" value="GAA4282637.1"/>
    <property type="molecule type" value="Genomic_DNA"/>
</dbReference>
<evidence type="ECO:0000259" key="1">
    <source>
        <dbReference type="Pfam" id="PF01796"/>
    </source>
</evidence>
<dbReference type="Pfam" id="PF12172">
    <property type="entry name" value="zf-ChsH2"/>
    <property type="match status" value="1"/>
</dbReference>
<dbReference type="SUPFAM" id="SSF50249">
    <property type="entry name" value="Nucleic acid-binding proteins"/>
    <property type="match status" value="1"/>
</dbReference>
<comment type="caution">
    <text evidence="3">The sequence shown here is derived from an EMBL/GenBank/DDBJ whole genome shotgun (WGS) entry which is preliminary data.</text>
</comment>
<gene>
    <name evidence="3" type="ORF">GCM10022261_01680</name>
</gene>
<feature type="domain" description="ChsH2 rubredoxin-like zinc ribbon" evidence="2">
    <location>
        <begin position="21"/>
        <end position="53"/>
    </location>
</feature>
<dbReference type="RefSeq" id="WP_236865695.1">
    <property type="nucleotide sequence ID" value="NZ_BAABAZ010000003.1"/>
</dbReference>
<dbReference type="InterPro" id="IPR052513">
    <property type="entry name" value="Thioester_dehydratase-like"/>
</dbReference>
<evidence type="ECO:0008006" key="5">
    <source>
        <dbReference type="Google" id="ProtNLM"/>
    </source>
</evidence>
<dbReference type="InterPro" id="IPR022002">
    <property type="entry name" value="ChsH2_Znr"/>
</dbReference>
<keyword evidence="4" id="KW-1185">Reference proteome</keyword>
<dbReference type="InterPro" id="IPR002878">
    <property type="entry name" value="ChsH2_C"/>
</dbReference>
<feature type="domain" description="ChsH2 C-terminal OB-fold" evidence="1">
    <location>
        <begin position="61"/>
        <end position="124"/>
    </location>
</feature>
<organism evidence="3 4">
    <name type="scientific">Brevibacterium daeguense</name>
    <dbReference type="NCBI Taxonomy" id="909936"/>
    <lineage>
        <taxon>Bacteria</taxon>
        <taxon>Bacillati</taxon>
        <taxon>Actinomycetota</taxon>
        <taxon>Actinomycetes</taxon>
        <taxon>Micrococcales</taxon>
        <taxon>Brevibacteriaceae</taxon>
        <taxon>Brevibacterium</taxon>
    </lineage>
</organism>
<dbReference type="Gene3D" id="6.10.30.10">
    <property type="match status" value="1"/>
</dbReference>
<evidence type="ECO:0000313" key="4">
    <source>
        <dbReference type="Proteomes" id="UP001501586"/>
    </source>
</evidence>
<accession>A0ABP8EF89</accession>
<dbReference type="InterPro" id="IPR012340">
    <property type="entry name" value="NA-bd_OB-fold"/>
</dbReference>
<name>A0ABP8EF89_9MICO</name>
<evidence type="ECO:0000313" key="3">
    <source>
        <dbReference type="EMBL" id="GAA4282637.1"/>
    </source>
</evidence>
<dbReference type="Proteomes" id="UP001501586">
    <property type="component" value="Unassembled WGS sequence"/>
</dbReference>
<sequence length="160" mass="17458">MSAVFTQEKFRGGIAADDKYWEALADGEFRLCRCAQCGTWMVPAHYRCGACGSWEQVWPLVEPLGTIYSWTRTRMAFPRTEARADDVPFVTALVEVDGTDGARIFGIVVDTGTAPHIGDRVRGEIRPGTEKSFGYPTIEWQLVDAPTPAPGAGSTEGARA</sequence>
<dbReference type="PANTHER" id="PTHR34075:SF5">
    <property type="entry name" value="BLR3430 PROTEIN"/>
    <property type="match status" value="1"/>
</dbReference>
<evidence type="ECO:0000259" key="2">
    <source>
        <dbReference type="Pfam" id="PF12172"/>
    </source>
</evidence>
<dbReference type="Pfam" id="PF01796">
    <property type="entry name" value="OB_ChsH2_C"/>
    <property type="match status" value="1"/>
</dbReference>
<dbReference type="PANTHER" id="PTHR34075">
    <property type="entry name" value="BLR3430 PROTEIN"/>
    <property type="match status" value="1"/>
</dbReference>
<reference evidence="4" key="1">
    <citation type="journal article" date="2019" name="Int. J. Syst. Evol. Microbiol.">
        <title>The Global Catalogue of Microorganisms (GCM) 10K type strain sequencing project: providing services to taxonomists for standard genome sequencing and annotation.</title>
        <authorList>
            <consortium name="The Broad Institute Genomics Platform"/>
            <consortium name="The Broad Institute Genome Sequencing Center for Infectious Disease"/>
            <person name="Wu L."/>
            <person name="Ma J."/>
        </authorList>
    </citation>
    <scope>NUCLEOTIDE SEQUENCE [LARGE SCALE GENOMIC DNA]</scope>
    <source>
        <strain evidence="4">JCM 17458</strain>
    </source>
</reference>
<proteinExistence type="predicted"/>